<feature type="compositionally biased region" description="Basic residues" evidence="1">
    <location>
        <begin position="127"/>
        <end position="147"/>
    </location>
</feature>
<evidence type="ECO:0000256" key="1">
    <source>
        <dbReference type="SAM" id="MobiDB-lite"/>
    </source>
</evidence>
<name>A0A6J4SWV9_9ACTN</name>
<feature type="compositionally biased region" description="Basic residues" evidence="1">
    <location>
        <begin position="190"/>
        <end position="203"/>
    </location>
</feature>
<feature type="non-terminal residue" evidence="2">
    <location>
        <position position="228"/>
    </location>
</feature>
<feature type="compositionally biased region" description="Basic residues" evidence="1">
    <location>
        <begin position="68"/>
        <end position="81"/>
    </location>
</feature>
<feature type="compositionally biased region" description="Basic residues" evidence="1">
    <location>
        <begin position="104"/>
        <end position="113"/>
    </location>
</feature>
<feature type="compositionally biased region" description="Basic residues" evidence="1">
    <location>
        <begin position="217"/>
        <end position="228"/>
    </location>
</feature>
<sequence>ERPGAGCRRSGTRARLPRVGSSARGRRPSTRAVAPGRAGGHRPRPRREGIRTRRGHGSTWGRADTRRAARRRLRRALHARLPRAAGGAGDRVDLAPAGGPDHRGPRRRRRVGRRREGDLGHPEASRHLRLGRVARPRRDRGLRRGRPGGHDLRGTPAAGASHTRPRSLHRRRRAAGVGAGPAARSAGAGQRHRGSGRPAGRARARVEPDRVCGGGRPTRRRAAPRTPV</sequence>
<dbReference type="EMBL" id="CADCVP010000249">
    <property type="protein sequence ID" value="CAA9507784.1"/>
    <property type="molecule type" value="Genomic_DNA"/>
</dbReference>
<evidence type="ECO:0000313" key="2">
    <source>
        <dbReference type="EMBL" id="CAA9507784.1"/>
    </source>
</evidence>
<organism evidence="2">
    <name type="scientific">uncultured Solirubrobacteraceae bacterium</name>
    <dbReference type="NCBI Taxonomy" id="1162706"/>
    <lineage>
        <taxon>Bacteria</taxon>
        <taxon>Bacillati</taxon>
        <taxon>Actinomycetota</taxon>
        <taxon>Thermoleophilia</taxon>
        <taxon>Solirubrobacterales</taxon>
        <taxon>Solirubrobacteraceae</taxon>
        <taxon>environmental samples</taxon>
    </lineage>
</organism>
<dbReference type="AlphaFoldDB" id="A0A6J4SWV9"/>
<feature type="compositionally biased region" description="Basic residues" evidence="1">
    <location>
        <begin position="163"/>
        <end position="174"/>
    </location>
</feature>
<feature type="region of interest" description="Disordered" evidence="1">
    <location>
        <begin position="1"/>
        <end position="228"/>
    </location>
</feature>
<proteinExistence type="predicted"/>
<protein>
    <submittedName>
        <fullName evidence="2">Uncharacterized protein</fullName>
    </submittedName>
</protein>
<feature type="compositionally biased region" description="Low complexity" evidence="1">
    <location>
        <begin position="180"/>
        <end position="189"/>
    </location>
</feature>
<accession>A0A6J4SWV9</accession>
<reference evidence="2" key="1">
    <citation type="submission" date="2020-02" db="EMBL/GenBank/DDBJ databases">
        <authorList>
            <person name="Meier V. D."/>
        </authorList>
    </citation>
    <scope>NUCLEOTIDE SEQUENCE</scope>
    <source>
        <strain evidence="2">AVDCRST_MAG69</strain>
    </source>
</reference>
<feature type="non-terminal residue" evidence="2">
    <location>
        <position position="1"/>
    </location>
</feature>
<feature type="compositionally biased region" description="Basic and acidic residues" evidence="1">
    <location>
        <begin position="114"/>
        <end position="126"/>
    </location>
</feature>
<gene>
    <name evidence="2" type="ORF">AVDCRST_MAG69-2299</name>
</gene>